<protein>
    <submittedName>
        <fullName evidence="1">Uncharacterized protein</fullName>
    </submittedName>
</protein>
<evidence type="ECO:0000313" key="2">
    <source>
        <dbReference type="Proteomes" id="UP000626109"/>
    </source>
</evidence>
<reference evidence="1" key="1">
    <citation type="submission" date="2021-02" db="EMBL/GenBank/DDBJ databases">
        <authorList>
            <person name="Dougan E. K."/>
            <person name="Rhodes N."/>
            <person name="Thang M."/>
            <person name="Chan C."/>
        </authorList>
    </citation>
    <scope>NUCLEOTIDE SEQUENCE</scope>
</reference>
<organism evidence="1 2">
    <name type="scientific">Polarella glacialis</name>
    <name type="common">Dinoflagellate</name>
    <dbReference type="NCBI Taxonomy" id="89957"/>
    <lineage>
        <taxon>Eukaryota</taxon>
        <taxon>Sar</taxon>
        <taxon>Alveolata</taxon>
        <taxon>Dinophyceae</taxon>
        <taxon>Suessiales</taxon>
        <taxon>Suessiaceae</taxon>
        <taxon>Polarella</taxon>
    </lineage>
</organism>
<sequence>MASGYAPSEVSSASFGKMLEAEEAIAVATLNAAKVRQKAVQAQNAIDILVADLEAKTLVANLEVAKAASSSRRSLGSQLSQLPDFHMPANLDLQGTGILIDDEPFNPDEIWLQEIAGDPGQDVSDLLAQEGQFLPAFPVPEDYTQADVQLLFNQPVLEQFDANPFSEVAPWSQDDIASTHEQLELETEVTAVASLWALPVPMPVPFQVPALAVEVEPAVFPANAIWPCPVIFSQPANAVFGPPVSFFSNCRCAV</sequence>
<accession>A0A813GWH3</accession>
<gene>
    <name evidence="1" type="ORF">PGLA2088_LOCUS816</name>
</gene>
<name>A0A813GWH3_POLGL</name>
<proteinExistence type="predicted"/>
<dbReference type="AlphaFoldDB" id="A0A813GWH3"/>
<dbReference type="EMBL" id="CAJNNW010000579">
    <property type="protein sequence ID" value="CAE8629236.1"/>
    <property type="molecule type" value="Genomic_DNA"/>
</dbReference>
<dbReference type="Proteomes" id="UP000626109">
    <property type="component" value="Unassembled WGS sequence"/>
</dbReference>
<evidence type="ECO:0000313" key="1">
    <source>
        <dbReference type="EMBL" id="CAE8629236.1"/>
    </source>
</evidence>
<comment type="caution">
    <text evidence="1">The sequence shown here is derived from an EMBL/GenBank/DDBJ whole genome shotgun (WGS) entry which is preliminary data.</text>
</comment>